<feature type="compositionally biased region" description="Polar residues" evidence="1">
    <location>
        <begin position="31"/>
        <end position="48"/>
    </location>
</feature>
<dbReference type="EMBL" id="NKCL01001050">
    <property type="protein sequence ID" value="RSL44583.1"/>
    <property type="molecule type" value="Genomic_DNA"/>
</dbReference>
<name>A0A428NUT5_9HYPO</name>
<feature type="non-terminal residue" evidence="2">
    <location>
        <position position="1"/>
    </location>
</feature>
<evidence type="ECO:0000313" key="2">
    <source>
        <dbReference type="EMBL" id="RSL44583.1"/>
    </source>
</evidence>
<dbReference type="AlphaFoldDB" id="A0A428NUT5"/>
<evidence type="ECO:0000256" key="1">
    <source>
        <dbReference type="SAM" id="MobiDB-lite"/>
    </source>
</evidence>
<comment type="caution">
    <text evidence="2">The sequence shown here is derived from an EMBL/GenBank/DDBJ whole genome shotgun (WGS) entry which is preliminary data.</text>
</comment>
<sequence length="104" mass="10990">AAGCCLELDTFPAAQGVILKGTHAVPNPVATATPSNPCWKSRNLSRPSGSDIITRGAPSGVSGKRWPGRIGWQTVPKEGDSGGARSRYYIHKLATINVIFQKTS</sequence>
<organism evidence="2 3">
    <name type="scientific">Fusarium floridanum</name>
    <dbReference type="NCBI Taxonomy" id="1325733"/>
    <lineage>
        <taxon>Eukaryota</taxon>
        <taxon>Fungi</taxon>
        <taxon>Dikarya</taxon>
        <taxon>Ascomycota</taxon>
        <taxon>Pezizomycotina</taxon>
        <taxon>Sordariomycetes</taxon>
        <taxon>Hypocreomycetidae</taxon>
        <taxon>Hypocreales</taxon>
        <taxon>Nectriaceae</taxon>
        <taxon>Fusarium</taxon>
        <taxon>Fusarium solani species complex</taxon>
    </lineage>
</organism>
<keyword evidence="3" id="KW-1185">Reference proteome</keyword>
<proteinExistence type="predicted"/>
<dbReference type="Proteomes" id="UP000287972">
    <property type="component" value="Unassembled WGS sequence"/>
</dbReference>
<feature type="region of interest" description="Disordered" evidence="1">
    <location>
        <begin position="31"/>
        <end position="81"/>
    </location>
</feature>
<accession>A0A428NUT5</accession>
<evidence type="ECO:0000313" key="3">
    <source>
        <dbReference type="Proteomes" id="UP000287972"/>
    </source>
</evidence>
<reference evidence="2 3" key="1">
    <citation type="submission" date="2017-06" db="EMBL/GenBank/DDBJ databases">
        <title>Comparative genomic analysis of Ambrosia Fusariam Clade fungi.</title>
        <authorList>
            <person name="Stajich J.E."/>
            <person name="Carrillo J."/>
            <person name="Kijimoto T."/>
            <person name="Eskalen A."/>
            <person name="O'Donnell K."/>
            <person name="Kasson M."/>
        </authorList>
    </citation>
    <scope>NUCLEOTIDE SEQUENCE [LARGE SCALE GENOMIC DNA]</scope>
    <source>
        <strain evidence="2 3">NRRL62606</strain>
    </source>
</reference>
<protein>
    <submittedName>
        <fullName evidence="2">Uncharacterized protein</fullName>
    </submittedName>
</protein>
<gene>
    <name evidence="2" type="ORF">CEP51_016201</name>
</gene>